<protein>
    <submittedName>
        <fullName evidence="2">Expressed protein</fullName>
    </submittedName>
</protein>
<gene>
    <name evidence="2" type="ORF">ARALYDRAFT_887259</name>
</gene>
<keyword evidence="1" id="KW-0472">Membrane</keyword>
<keyword evidence="1" id="KW-1133">Transmembrane helix</keyword>
<sequence length="75" mass="8127">MANLLSLKSGSWVMGRIYINASSVKHADLETMGFGSVIIAHLILLGFAGQGLSDALECKRCFYNQKSGIYAIEIC</sequence>
<keyword evidence="1" id="KW-0812">Transmembrane</keyword>
<dbReference type="AlphaFoldDB" id="D7KP68"/>
<dbReference type="HOGENOM" id="CLU_2674432_0_0_1"/>
<keyword evidence="3" id="KW-1185">Reference proteome</keyword>
<dbReference type="Gramene" id="scaffold_100053.1">
    <property type="protein sequence ID" value="scaffold_100053.1"/>
    <property type="gene ID" value="scaffold_100053.1"/>
</dbReference>
<accession>D7KP68</accession>
<feature type="transmembrane region" description="Helical" evidence="1">
    <location>
        <begin position="32"/>
        <end position="52"/>
    </location>
</feature>
<name>D7KP68_ARALL</name>
<evidence type="ECO:0000256" key="1">
    <source>
        <dbReference type="SAM" id="Phobius"/>
    </source>
</evidence>
<organism evidence="3">
    <name type="scientific">Arabidopsis lyrata subsp. lyrata</name>
    <name type="common">Lyre-leaved rock-cress</name>
    <dbReference type="NCBI Taxonomy" id="81972"/>
    <lineage>
        <taxon>Eukaryota</taxon>
        <taxon>Viridiplantae</taxon>
        <taxon>Streptophyta</taxon>
        <taxon>Embryophyta</taxon>
        <taxon>Tracheophyta</taxon>
        <taxon>Spermatophyta</taxon>
        <taxon>Magnoliopsida</taxon>
        <taxon>eudicotyledons</taxon>
        <taxon>Gunneridae</taxon>
        <taxon>Pentapetalae</taxon>
        <taxon>rosids</taxon>
        <taxon>malvids</taxon>
        <taxon>Brassicales</taxon>
        <taxon>Brassicaceae</taxon>
        <taxon>Camelineae</taxon>
        <taxon>Arabidopsis</taxon>
    </lineage>
</organism>
<proteinExistence type="predicted"/>
<evidence type="ECO:0000313" key="3">
    <source>
        <dbReference type="Proteomes" id="UP000008694"/>
    </source>
</evidence>
<reference evidence="3" key="1">
    <citation type="journal article" date="2011" name="Nat. Genet.">
        <title>The Arabidopsis lyrata genome sequence and the basis of rapid genome size change.</title>
        <authorList>
            <person name="Hu T.T."/>
            <person name="Pattyn P."/>
            <person name="Bakker E.G."/>
            <person name="Cao J."/>
            <person name="Cheng J.-F."/>
            <person name="Clark R.M."/>
            <person name="Fahlgren N."/>
            <person name="Fawcett J.A."/>
            <person name="Grimwood J."/>
            <person name="Gundlach H."/>
            <person name="Haberer G."/>
            <person name="Hollister J.D."/>
            <person name="Ossowski S."/>
            <person name="Ottilar R.P."/>
            <person name="Salamov A.A."/>
            <person name="Schneeberger K."/>
            <person name="Spannagl M."/>
            <person name="Wang X."/>
            <person name="Yang L."/>
            <person name="Nasrallah M.E."/>
            <person name="Bergelson J."/>
            <person name="Carrington J.C."/>
            <person name="Gaut B.S."/>
            <person name="Schmutz J."/>
            <person name="Mayer K.F.X."/>
            <person name="Van de Peer Y."/>
            <person name="Grigoriev I.V."/>
            <person name="Nordborg M."/>
            <person name="Weigel D."/>
            <person name="Guo Y.-L."/>
        </authorList>
    </citation>
    <scope>NUCLEOTIDE SEQUENCE [LARGE SCALE GENOMIC DNA]</scope>
    <source>
        <strain evidence="3">cv. MN47</strain>
    </source>
</reference>
<dbReference type="Proteomes" id="UP000008694">
    <property type="component" value="Unassembled WGS sequence"/>
</dbReference>
<evidence type="ECO:0000313" key="2">
    <source>
        <dbReference type="EMBL" id="EFH65610.1"/>
    </source>
</evidence>
<dbReference type="EMBL" id="GL348713">
    <property type="protein sequence ID" value="EFH65610.1"/>
    <property type="molecule type" value="Genomic_DNA"/>
</dbReference>